<protein>
    <submittedName>
        <fullName evidence="2">Uncharacterized protein</fullName>
    </submittedName>
</protein>
<organism evidence="2">
    <name type="scientific">viral metagenome</name>
    <dbReference type="NCBI Taxonomy" id="1070528"/>
    <lineage>
        <taxon>unclassified sequences</taxon>
        <taxon>metagenomes</taxon>
        <taxon>organismal metagenomes</taxon>
    </lineage>
</organism>
<evidence type="ECO:0000256" key="1">
    <source>
        <dbReference type="SAM" id="Phobius"/>
    </source>
</evidence>
<proteinExistence type="predicted"/>
<evidence type="ECO:0000313" key="2">
    <source>
        <dbReference type="EMBL" id="QHT08731.1"/>
    </source>
</evidence>
<keyword evidence="1" id="KW-0472">Membrane</keyword>
<feature type="transmembrane region" description="Helical" evidence="1">
    <location>
        <begin position="53"/>
        <end position="74"/>
    </location>
</feature>
<name>A0A6C0CWM1_9ZZZZ</name>
<feature type="transmembrane region" description="Helical" evidence="1">
    <location>
        <begin position="12"/>
        <end position="33"/>
    </location>
</feature>
<keyword evidence="1" id="KW-1133">Transmembrane helix</keyword>
<reference evidence="2" key="1">
    <citation type="journal article" date="2020" name="Nature">
        <title>Giant virus diversity and host interactions through global metagenomics.</title>
        <authorList>
            <person name="Schulz F."/>
            <person name="Roux S."/>
            <person name="Paez-Espino D."/>
            <person name="Jungbluth S."/>
            <person name="Walsh D.A."/>
            <person name="Denef V.J."/>
            <person name="McMahon K.D."/>
            <person name="Konstantinidis K.T."/>
            <person name="Eloe-Fadrosh E.A."/>
            <person name="Kyrpides N.C."/>
            <person name="Woyke T."/>
        </authorList>
    </citation>
    <scope>NUCLEOTIDE SEQUENCE</scope>
    <source>
        <strain evidence="2">GVMAG-M-3300023109-53</strain>
    </source>
</reference>
<dbReference type="EMBL" id="MN739500">
    <property type="protein sequence ID" value="QHT08731.1"/>
    <property type="molecule type" value="Genomic_DNA"/>
</dbReference>
<sequence length="80" mass="9426">MNNAFIRKNINTFAIIIFLLSFIILNYIQPGFLYNQDGSLRSFGLGHRRKTILPIWLLSIILGILSYLFILYYITLPKFR</sequence>
<keyword evidence="1" id="KW-0812">Transmembrane</keyword>
<accession>A0A6C0CWM1</accession>
<dbReference type="AlphaFoldDB" id="A0A6C0CWM1"/>